<evidence type="ECO:0000259" key="4">
    <source>
        <dbReference type="SMART" id="SM00479"/>
    </source>
</evidence>
<proteinExistence type="predicted"/>
<dbReference type="CDD" id="cd06127">
    <property type="entry name" value="DEDDh"/>
    <property type="match status" value="1"/>
</dbReference>
<dbReference type="InterPro" id="IPR036397">
    <property type="entry name" value="RNaseH_sf"/>
</dbReference>
<dbReference type="SMART" id="SM00479">
    <property type="entry name" value="EXOIII"/>
    <property type="match status" value="1"/>
</dbReference>
<dbReference type="Pfam" id="PF00929">
    <property type="entry name" value="RNase_T"/>
    <property type="match status" value="1"/>
</dbReference>
<dbReference type="EC" id="2.7.7.7" evidence="5"/>
<sequence length="218" mass="25138">MKLGKLIIRLATKLGGAVMVFTAEQLLKENRRRTRSVRSTSMGIRKYKMARQIPEDYIVLDFETTGPRPGADRIIQIGAIKYINNEKTEVYYTLINPRRYIPHDVTKRTTITNYLVEDAPFIEDKINELIDFIEGLPIVTHNASLHMNFLYAIEHMEGVEIPAFKVIDTARLARKSLSGFTHQKLEQLTTYLQLEYEAQDTISNCEAIHNIYQLCTTK</sequence>
<reference evidence="5 6" key="1">
    <citation type="submission" date="2018-06" db="EMBL/GenBank/DDBJ databases">
        <authorList>
            <consortium name="Pathogen Informatics"/>
            <person name="Doyle S."/>
        </authorList>
    </citation>
    <scope>NUCLEOTIDE SEQUENCE [LARGE SCALE GENOMIC DNA]</scope>
    <source>
        <strain evidence="6">ATCC 11859 / DSM 33 / NCIB 8841 / NCTC 4822</strain>
    </source>
</reference>
<dbReference type="InterPro" id="IPR012337">
    <property type="entry name" value="RNaseH-like_sf"/>
</dbReference>
<dbReference type="InterPro" id="IPR006054">
    <property type="entry name" value="DnaQ"/>
</dbReference>
<dbReference type="SUPFAM" id="SSF53098">
    <property type="entry name" value="Ribonuclease H-like"/>
    <property type="match status" value="1"/>
</dbReference>
<keyword evidence="6" id="KW-1185">Reference proteome</keyword>
<dbReference type="Gene3D" id="3.30.420.10">
    <property type="entry name" value="Ribonuclease H-like superfamily/Ribonuclease H"/>
    <property type="match status" value="1"/>
</dbReference>
<dbReference type="GO" id="GO:0008408">
    <property type="term" value="F:3'-5' exonuclease activity"/>
    <property type="evidence" value="ECO:0007669"/>
    <property type="project" value="TreeGrafter"/>
</dbReference>
<evidence type="ECO:0000256" key="2">
    <source>
        <dbReference type="ARBA" id="ARBA00022801"/>
    </source>
</evidence>
<evidence type="ECO:0000256" key="3">
    <source>
        <dbReference type="ARBA" id="ARBA00022839"/>
    </source>
</evidence>
<keyword evidence="5" id="KW-0808">Transferase</keyword>
<keyword evidence="3" id="KW-0269">Exonuclease</keyword>
<evidence type="ECO:0000256" key="1">
    <source>
        <dbReference type="ARBA" id="ARBA00022722"/>
    </source>
</evidence>
<accession>A0A380BDI4</accession>
<dbReference type="GO" id="GO:0003887">
    <property type="term" value="F:DNA-directed DNA polymerase activity"/>
    <property type="evidence" value="ECO:0007669"/>
    <property type="project" value="UniProtKB-EC"/>
</dbReference>
<dbReference type="PANTHER" id="PTHR30231">
    <property type="entry name" value="DNA POLYMERASE III SUBUNIT EPSILON"/>
    <property type="match status" value="1"/>
</dbReference>
<dbReference type="NCBIfam" id="TIGR00573">
    <property type="entry name" value="dnaq"/>
    <property type="match status" value="1"/>
</dbReference>
<keyword evidence="1" id="KW-0540">Nuclease</keyword>
<dbReference type="GO" id="GO:0005829">
    <property type="term" value="C:cytosol"/>
    <property type="evidence" value="ECO:0007669"/>
    <property type="project" value="TreeGrafter"/>
</dbReference>
<evidence type="ECO:0000313" key="6">
    <source>
        <dbReference type="Proteomes" id="UP000254519"/>
    </source>
</evidence>
<dbReference type="AlphaFoldDB" id="A0A380BDI4"/>
<keyword evidence="2" id="KW-0378">Hydrolase</keyword>
<evidence type="ECO:0000313" key="5">
    <source>
        <dbReference type="EMBL" id="SUI99142.1"/>
    </source>
</evidence>
<protein>
    <submittedName>
        <fullName evidence="5">DNA polymerase III polC-type</fullName>
        <ecNumber evidence="5">2.7.7.7</ecNumber>
    </submittedName>
</protein>
<name>A0A380BDI4_SPOPA</name>
<dbReference type="InterPro" id="IPR013520">
    <property type="entry name" value="Ribonucl_H"/>
</dbReference>
<dbReference type="GO" id="GO:0003677">
    <property type="term" value="F:DNA binding"/>
    <property type="evidence" value="ECO:0007669"/>
    <property type="project" value="InterPro"/>
</dbReference>
<keyword evidence="5" id="KW-0548">Nucleotidyltransferase</keyword>
<dbReference type="Proteomes" id="UP000254519">
    <property type="component" value="Unassembled WGS sequence"/>
</dbReference>
<dbReference type="GO" id="GO:0045004">
    <property type="term" value="P:DNA replication proofreading"/>
    <property type="evidence" value="ECO:0007669"/>
    <property type="project" value="TreeGrafter"/>
</dbReference>
<gene>
    <name evidence="5" type="primary">polC_2</name>
    <name evidence="5" type="ORF">NCTC4822_00468</name>
</gene>
<dbReference type="PANTHER" id="PTHR30231:SF41">
    <property type="entry name" value="DNA POLYMERASE III SUBUNIT EPSILON"/>
    <property type="match status" value="1"/>
</dbReference>
<organism evidence="5 6">
    <name type="scientific">Sporosarcina pasteurii</name>
    <name type="common">Bacillus pasteurii</name>
    <dbReference type="NCBI Taxonomy" id="1474"/>
    <lineage>
        <taxon>Bacteria</taxon>
        <taxon>Bacillati</taxon>
        <taxon>Bacillota</taxon>
        <taxon>Bacilli</taxon>
        <taxon>Bacillales</taxon>
        <taxon>Caryophanaceae</taxon>
        <taxon>Sporosarcina</taxon>
    </lineage>
</organism>
<feature type="domain" description="Exonuclease" evidence="4">
    <location>
        <begin position="56"/>
        <end position="218"/>
    </location>
</feature>
<dbReference type="EMBL" id="UGYZ01000002">
    <property type="protein sequence ID" value="SUI99142.1"/>
    <property type="molecule type" value="Genomic_DNA"/>
</dbReference>
<dbReference type="FunFam" id="3.30.420.10:FF:000045">
    <property type="entry name" value="3'-5' exonuclease DinG"/>
    <property type="match status" value="1"/>
</dbReference>